<comment type="caution">
    <text evidence="2">The sequence shown here is derived from an EMBL/GenBank/DDBJ whole genome shotgun (WGS) entry which is preliminary data.</text>
</comment>
<accession>A0A2I0HH38</accession>
<name>A0A2I0HH38_PUNGR</name>
<evidence type="ECO:0000313" key="3">
    <source>
        <dbReference type="Proteomes" id="UP000233551"/>
    </source>
</evidence>
<keyword evidence="3" id="KW-1185">Reference proteome</keyword>
<feature type="signal peptide" evidence="1">
    <location>
        <begin position="1"/>
        <end position="19"/>
    </location>
</feature>
<evidence type="ECO:0000256" key="1">
    <source>
        <dbReference type="SAM" id="SignalP"/>
    </source>
</evidence>
<proteinExistence type="predicted"/>
<feature type="chain" id="PRO_5014190371" evidence="1">
    <location>
        <begin position="20"/>
        <end position="50"/>
    </location>
</feature>
<dbReference type="EMBL" id="PGOL01030854">
    <property type="protein sequence ID" value="PKI26368.1"/>
    <property type="molecule type" value="Genomic_DNA"/>
</dbReference>
<protein>
    <submittedName>
        <fullName evidence="2">Uncharacterized protein</fullName>
    </submittedName>
</protein>
<keyword evidence="1" id="KW-0732">Signal</keyword>
<evidence type="ECO:0000313" key="2">
    <source>
        <dbReference type="EMBL" id="PKI26368.1"/>
    </source>
</evidence>
<dbReference type="Proteomes" id="UP000233551">
    <property type="component" value="Unassembled WGS sequence"/>
</dbReference>
<gene>
    <name evidence="2" type="ORF">CRG98_048943</name>
</gene>
<reference evidence="2 3" key="1">
    <citation type="submission" date="2017-11" db="EMBL/GenBank/DDBJ databases">
        <title>De-novo sequencing of pomegranate (Punica granatum L.) genome.</title>
        <authorList>
            <person name="Akparov Z."/>
            <person name="Amiraslanov A."/>
            <person name="Hajiyeva S."/>
            <person name="Abbasov M."/>
            <person name="Kaur K."/>
            <person name="Hamwieh A."/>
            <person name="Solovyev V."/>
            <person name="Salamov A."/>
            <person name="Braich B."/>
            <person name="Kosarev P."/>
            <person name="Mahmoud A."/>
            <person name="Hajiyev E."/>
            <person name="Babayeva S."/>
            <person name="Izzatullayeva V."/>
            <person name="Mammadov A."/>
            <person name="Mammadov A."/>
            <person name="Sharifova S."/>
            <person name="Ojaghi J."/>
            <person name="Eynullazada K."/>
            <person name="Bayramov B."/>
            <person name="Abdulazimova A."/>
            <person name="Shahmuradov I."/>
        </authorList>
    </citation>
    <scope>NUCLEOTIDE SEQUENCE [LARGE SCALE GENOMIC DNA]</scope>
    <source>
        <strain evidence="3">cv. AG2017</strain>
        <tissue evidence="2">Leaf</tissue>
    </source>
</reference>
<organism evidence="2 3">
    <name type="scientific">Punica granatum</name>
    <name type="common">Pomegranate</name>
    <dbReference type="NCBI Taxonomy" id="22663"/>
    <lineage>
        <taxon>Eukaryota</taxon>
        <taxon>Viridiplantae</taxon>
        <taxon>Streptophyta</taxon>
        <taxon>Embryophyta</taxon>
        <taxon>Tracheophyta</taxon>
        <taxon>Spermatophyta</taxon>
        <taxon>Magnoliopsida</taxon>
        <taxon>eudicotyledons</taxon>
        <taxon>Gunneridae</taxon>
        <taxon>Pentapetalae</taxon>
        <taxon>rosids</taxon>
        <taxon>malvids</taxon>
        <taxon>Myrtales</taxon>
        <taxon>Lythraceae</taxon>
        <taxon>Punica</taxon>
    </lineage>
</organism>
<feature type="non-terminal residue" evidence="2">
    <location>
        <position position="50"/>
    </location>
</feature>
<dbReference type="AlphaFoldDB" id="A0A2I0HH38"/>
<sequence length="50" mass="4937">MSTTSAMLGALAHVALALALTSVCSSLEEAPGGSTVLLQALSLPDAQPIK</sequence>